<name>A0A8H6W9L9_MYCCL</name>
<gene>
    <name evidence="2" type="ORF">HMN09_00666900</name>
</gene>
<dbReference type="Proteomes" id="UP000613580">
    <property type="component" value="Unassembled WGS sequence"/>
</dbReference>
<evidence type="ECO:0000313" key="2">
    <source>
        <dbReference type="EMBL" id="KAF7308191.1"/>
    </source>
</evidence>
<protein>
    <submittedName>
        <fullName evidence="2">Uncharacterized protein</fullName>
    </submittedName>
</protein>
<evidence type="ECO:0000313" key="3">
    <source>
        <dbReference type="Proteomes" id="UP000613580"/>
    </source>
</evidence>
<keyword evidence="3" id="KW-1185">Reference proteome</keyword>
<organism evidence="2 3">
    <name type="scientific">Mycena chlorophos</name>
    <name type="common">Agaric fungus</name>
    <name type="synonym">Agaricus chlorophos</name>
    <dbReference type="NCBI Taxonomy" id="658473"/>
    <lineage>
        <taxon>Eukaryota</taxon>
        <taxon>Fungi</taxon>
        <taxon>Dikarya</taxon>
        <taxon>Basidiomycota</taxon>
        <taxon>Agaricomycotina</taxon>
        <taxon>Agaricomycetes</taxon>
        <taxon>Agaricomycetidae</taxon>
        <taxon>Agaricales</taxon>
        <taxon>Marasmiineae</taxon>
        <taxon>Mycenaceae</taxon>
        <taxon>Mycena</taxon>
    </lineage>
</organism>
<feature type="compositionally biased region" description="Low complexity" evidence="1">
    <location>
        <begin position="82"/>
        <end position="97"/>
    </location>
</feature>
<comment type="caution">
    <text evidence="2">The sequence shown here is derived from an EMBL/GenBank/DDBJ whole genome shotgun (WGS) entry which is preliminary data.</text>
</comment>
<reference evidence="2" key="1">
    <citation type="submission" date="2020-05" db="EMBL/GenBank/DDBJ databases">
        <title>Mycena genomes resolve the evolution of fungal bioluminescence.</title>
        <authorList>
            <person name="Tsai I.J."/>
        </authorList>
    </citation>
    <scope>NUCLEOTIDE SEQUENCE</scope>
    <source>
        <strain evidence="2">110903Hualien_Pintung</strain>
    </source>
</reference>
<feature type="compositionally biased region" description="Basic residues" evidence="1">
    <location>
        <begin position="14"/>
        <end position="25"/>
    </location>
</feature>
<feature type="region of interest" description="Disordered" evidence="1">
    <location>
        <begin position="75"/>
        <end position="105"/>
    </location>
</feature>
<dbReference type="AlphaFoldDB" id="A0A8H6W9L9"/>
<sequence length="124" mass="13643">MALSTRLGMPGPRNHPRRRPRRRAKWLAAPPASSDAGREHSGEPNDIWTRGFLLLYRDSSGCFSLPRSHLVSLAPPSPIPEPNSTAPTPTLAASPPSVARNPYPPPIMLPPQRRFWYTRAFGAG</sequence>
<proteinExistence type="predicted"/>
<dbReference type="EMBL" id="JACAZE010000008">
    <property type="protein sequence ID" value="KAF7308191.1"/>
    <property type="molecule type" value="Genomic_DNA"/>
</dbReference>
<evidence type="ECO:0000256" key="1">
    <source>
        <dbReference type="SAM" id="MobiDB-lite"/>
    </source>
</evidence>
<accession>A0A8H6W9L9</accession>
<feature type="region of interest" description="Disordered" evidence="1">
    <location>
        <begin position="1"/>
        <end position="45"/>
    </location>
</feature>